<name>A0A931MWB5_9BACI</name>
<keyword evidence="3" id="KW-0067">ATP-binding</keyword>
<dbReference type="GO" id="GO:0005524">
    <property type="term" value="F:ATP binding"/>
    <property type="evidence" value="ECO:0007669"/>
    <property type="project" value="UniProtKB-KW"/>
</dbReference>
<dbReference type="EC" id="3.5.2.9" evidence="5"/>
<comment type="caution">
    <text evidence="5">The sequence shown here is derived from an EMBL/GenBank/DDBJ whole genome shotgun (WGS) entry which is preliminary data.</text>
</comment>
<evidence type="ECO:0000259" key="4">
    <source>
        <dbReference type="SMART" id="SM00796"/>
    </source>
</evidence>
<evidence type="ECO:0000313" key="6">
    <source>
        <dbReference type="Proteomes" id="UP000614490"/>
    </source>
</evidence>
<dbReference type="Gene3D" id="2.40.100.10">
    <property type="entry name" value="Cyclophilin-like"/>
    <property type="match status" value="1"/>
</dbReference>
<keyword evidence="1" id="KW-0547">Nucleotide-binding</keyword>
<evidence type="ECO:0000256" key="1">
    <source>
        <dbReference type="ARBA" id="ARBA00022741"/>
    </source>
</evidence>
<organism evidence="5 6">
    <name type="scientific">Halobacillus yeomjeoni</name>
    <dbReference type="NCBI Taxonomy" id="311194"/>
    <lineage>
        <taxon>Bacteria</taxon>
        <taxon>Bacillati</taxon>
        <taxon>Bacillota</taxon>
        <taxon>Bacilli</taxon>
        <taxon>Bacillales</taxon>
        <taxon>Bacillaceae</taxon>
        <taxon>Halobacillus</taxon>
    </lineage>
</organism>
<dbReference type="RefSeq" id="WP_197317878.1">
    <property type="nucleotide sequence ID" value="NZ_JADZSC010000003.1"/>
</dbReference>
<evidence type="ECO:0000256" key="2">
    <source>
        <dbReference type="ARBA" id="ARBA00022801"/>
    </source>
</evidence>
<reference evidence="5 6" key="1">
    <citation type="journal article" date="2005" name="Int. J. Syst. Evol. Microbiol.">
        <title>Halobacillus yeomjeoni sp. nov., isolated from a marine solar saltern in Korea.</title>
        <authorList>
            <person name="Yoon J.H."/>
            <person name="Kang S.J."/>
            <person name="Lee C.H."/>
            <person name="Oh H.W."/>
            <person name="Oh T.K."/>
        </authorList>
    </citation>
    <scope>NUCLEOTIDE SEQUENCE [LARGE SCALE GENOMIC DNA]</scope>
    <source>
        <strain evidence="5 6">KCTC 3957</strain>
    </source>
</reference>
<dbReference type="InterPro" id="IPR010016">
    <property type="entry name" value="PxpB"/>
</dbReference>
<dbReference type="Proteomes" id="UP000614490">
    <property type="component" value="Unassembled WGS sequence"/>
</dbReference>
<accession>A0A931MWB5</accession>
<protein>
    <submittedName>
        <fullName evidence="5">5-oxoprolinase subunit PxpB</fullName>
        <ecNumber evidence="5">3.5.2.9</ecNumber>
    </submittedName>
</protein>
<keyword evidence="2 5" id="KW-0378">Hydrolase</keyword>
<dbReference type="GO" id="GO:0017168">
    <property type="term" value="F:5-oxoprolinase (ATP-hydrolyzing) activity"/>
    <property type="evidence" value="ECO:0007669"/>
    <property type="project" value="UniProtKB-EC"/>
</dbReference>
<dbReference type="EMBL" id="JADZSC010000003">
    <property type="protein sequence ID" value="MBH0231239.1"/>
    <property type="molecule type" value="Genomic_DNA"/>
</dbReference>
<dbReference type="SMART" id="SM00796">
    <property type="entry name" value="AHS1"/>
    <property type="match status" value="1"/>
</dbReference>
<keyword evidence="6" id="KW-1185">Reference proteome</keyword>
<feature type="domain" description="Carboxyltransferase" evidence="4">
    <location>
        <begin position="3"/>
        <end position="213"/>
    </location>
</feature>
<dbReference type="InterPro" id="IPR003833">
    <property type="entry name" value="CT_C_D"/>
</dbReference>
<dbReference type="Gene3D" id="3.30.1360.40">
    <property type="match status" value="1"/>
</dbReference>
<evidence type="ECO:0000256" key="3">
    <source>
        <dbReference type="ARBA" id="ARBA00022840"/>
    </source>
</evidence>
<gene>
    <name evidence="5" type="primary">pxpB</name>
    <name evidence="5" type="ORF">H0267_13510</name>
</gene>
<dbReference type="Pfam" id="PF02682">
    <property type="entry name" value="CT_C_D"/>
    <property type="match status" value="1"/>
</dbReference>
<dbReference type="SUPFAM" id="SSF50891">
    <property type="entry name" value="Cyclophilin-like"/>
    <property type="match status" value="1"/>
</dbReference>
<sequence>MDAEYYSLGDQAIVIELGDKIERTTHQRVKEVSEYLKNHPPYWMIEYIPAFTTVTVFYDPIKVMQDSTSSKLPYSLVCEKLDQQITNLEITTDSKPRLIEIPVCYGGEFGPDLSYVAEKNEMSEDDVIEIHKNGDYLVYMIGFAPGFPYIGGMDERIATSRRDDPRLKIPAGSVGIAGGQTGVYPIETPGGWQLIGRTPTKLFDAGEEVPSLLQAGDQIKFTSITEEEYHNWEGTNS</sequence>
<dbReference type="SUPFAM" id="SSF160467">
    <property type="entry name" value="PH0987 N-terminal domain-like"/>
    <property type="match status" value="1"/>
</dbReference>
<dbReference type="PANTHER" id="PTHR34698:SF2">
    <property type="entry name" value="5-OXOPROLINASE SUBUNIT B"/>
    <property type="match status" value="1"/>
</dbReference>
<dbReference type="InterPro" id="IPR029000">
    <property type="entry name" value="Cyclophilin-like_dom_sf"/>
</dbReference>
<dbReference type="NCBIfam" id="TIGR00370">
    <property type="entry name" value="5-oxoprolinase subunit PxpB"/>
    <property type="match status" value="1"/>
</dbReference>
<proteinExistence type="predicted"/>
<evidence type="ECO:0000313" key="5">
    <source>
        <dbReference type="EMBL" id="MBH0231239.1"/>
    </source>
</evidence>
<dbReference type="PANTHER" id="PTHR34698">
    <property type="entry name" value="5-OXOPROLINASE SUBUNIT B"/>
    <property type="match status" value="1"/>
</dbReference>
<dbReference type="AlphaFoldDB" id="A0A931MWB5"/>